<protein>
    <recommendedName>
        <fullName evidence="3">KTSC domain-containing protein</fullName>
    </recommendedName>
</protein>
<accession>A0ABW5J0W7</accession>
<reference evidence="2" key="1">
    <citation type="journal article" date="2019" name="Int. J. Syst. Evol. Microbiol.">
        <title>The Global Catalogue of Microorganisms (GCM) 10K type strain sequencing project: providing services to taxonomists for standard genome sequencing and annotation.</title>
        <authorList>
            <consortium name="The Broad Institute Genomics Platform"/>
            <consortium name="The Broad Institute Genome Sequencing Center for Infectious Disease"/>
            <person name="Wu L."/>
            <person name="Ma J."/>
        </authorList>
    </citation>
    <scope>NUCLEOTIDE SEQUENCE [LARGE SCALE GENOMIC DNA]</scope>
    <source>
        <strain evidence="2">KCTC 42585</strain>
    </source>
</reference>
<dbReference type="Proteomes" id="UP001597468">
    <property type="component" value="Unassembled WGS sequence"/>
</dbReference>
<sequence>MLLNLSHELPKKNKIITEQVGKPFPLEERKKLEGISISNLPVSAASIDIYNLLVLNESQSSCSIEMRPKGILIGFRVQADTYSLVIPFYKLKIYKGRAEEYSFYKDHYFIKIWAGKTDTDTHSFIRKVKNYQADTGFTRVEDML</sequence>
<evidence type="ECO:0008006" key="3">
    <source>
        <dbReference type="Google" id="ProtNLM"/>
    </source>
</evidence>
<organism evidence="1 2">
    <name type="scientific">Salinimicrobium flavum</name>
    <dbReference type="NCBI Taxonomy" id="1737065"/>
    <lineage>
        <taxon>Bacteria</taxon>
        <taxon>Pseudomonadati</taxon>
        <taxon>Bacteroidota</taxon>
        <taxon>Flavobacteriia</taxon>
        <taxon>Flavobacteriales</taxon>
        <taxon>Flavobacteriaceae</taxon>
        <taxon>Salinimicrobium</taxon>
    </lineage>
</organism>
<proteinExistence type="predicted"/>
<gene>
    <name evidence="1" type="ORF">ACFSTG_09395</name>
</gene>
<evidence type="ECO:0000313" key="1">
    <source>
        <dbReference type="EMBL" id="MFD2518105.1"/>
    </source>
</evidence>
<name>A0ABW5J0W7_9FLAO</name>
<dbReference type="EMBL" id="JBHULT010000008">
    <property type="protein sequence ID" value="MFD2518105.1"/>
    <property type="molecule type" value="Genomic_DNA"/>
</dbReference>
<comment type="caution">
    <text evidence="1">The sequence shown here is derived from an EMBL/GenBank/DDBJ whole genome shotgun (WGS) entry which is preliminary data.</text>
</comment>
<evidence type="ECO:0000313" key="2">
    <source>
        <dbReference type="Proteomes" id="UP001597468"/>
    </source>
</evidence>
<keyword evidence="2" id="KW-1185">Reference proteome</keyword>
<dbReference type="RefSeq" id="WP_380751588.1">
    <property type="nucleotide sequence ID" value="NZ_JBHULT010000008.1"/>
</dbReference>